<keyword evidence="2" id="KW-1185">Reference proteome</keyword>
<organism evidence="1 2">
    <name type="scientific">Microbulbifer epialgicus</name>
    <dbReference type="NCBI Taxonomy" id="393907"/>
    <lineage>
        <taxon>Bacteria</taxon>
        <taxon>Pseudomonadati</taxon>
        <taxon>Pseudomonadota</taxon>
        <taxon>Gammaproteobacteria</taxon>
        <taxon>Cellvibrionales</taxon>
        <taxon>Microbulbiferaceae</taxon>
        <taxon>Microbulbifer</taxon>
    </lineage>
</organism>
<accession>A0ABV4NV83</accession>
<dbReference type="Proteomes" id="UP001569428">
    <property type="component" value="Unassembled WGS sequence"/>
</dbReference>
<dbReference type="RefSeq" id="WP_371837108.1">
    <property type="nucleotide sequence ID" value="NZ_JBGMEK010000001.1"/>
</dbReference>
<evidence type="ECO:0000313" key="2">
    <source>
        <dbReference type="Proteomes" id="UP001569428"/>
    </source>
</evidence>
<dbReference type="EMBL" id="JBGMEK010000001">
    <property type="protein sequence ID" value="MFA0809490.1"/>
    <property type="molecule type" value="Genomic_DNA"/>
</dbReference>
<evidence type="ECO:0000313" key="1">
    <source>
        <dbReference type="EMBL" id="MFA0809490.1"/>
    </source>
</evidence>
<comment type="caution">
    <text evidence="1">The sequence shown here is derived from an EMBL/GenBank/DDBJ whole genome shotgun (WGS) entry which is preliminary data.</text>
</comment>
<gene>
    <name evidence="1" type="ORF">ACCI49_01040</name>
</gene>
<proteinExistence type="predicted"/>
<reference evidence="1 2" key="1">
    <citation type="submission" date="2024-08" db="EMBL/GenBank/DDBJ databases">
        <authorList>
            <person name="Ishaq N."/>
        </authorList>
    </citation>
    <scope>NUCLEOTIDE SEQUENCE [LARGE SCALE GENOMIC DNA]</scope>
    <source>
        <strain evidence="1 2">DSM 18651</strain>
    </source>
</reference>
<sequence>MTEKNETLDPEQKAKWDAGVAAAKQAMAESDRPIMLMDEMPGVGLEPDIEAMGWNSVWASEENSARWTASSQNTDKV</sequence>
<name>A0ABV4NV83_9GAMM</name>
<protein>
    <submittedName>
        <fullName evidence="1">Uncharacterized protein</fullName>
    </submittedName>
</protein>